<dbReference type="InterPro" id="IPR027443">
    <property type="entry name" value="IPNS-like_sf"/>
</dbReference>
<dbReference type="GO" id="GO:0046872">
    <property type="term" value="F:metal ion binding"/>
    <property type="evidence" value="ECO:0007669"/>
    <property type="project" value="UniProtKB-KW"/>
</dbReference>
<dbReference type="OrthoDB" id="288590at2759"/>
<gene>
    <name evidence="7" type="ORF">NE237_008142</name>
</gene>
<dbReference type="Gene3D" id="2.60.120.330">
    <property type="entry name" value="B-lactam Antibiotic, Isopenicillin N Synthase, Chain"/>
    <property type="match status" value="2"/>
</dbReference>
<evidence type="ECO:0000256" key="4">
    <source>
        <dbReference type="ARBA" id="ARBA00023004"/>
    </source>
</evidence>
<keyword evidence="2" id="KW-0479">Metal-binding</keyword>
<accession>A0A9Q0QWU7</accession>
<evidence type="ECO:0000256" key="1">
    <source>
        <dbReference type="ARBA" id="ARBA00008056"/>
    </source>
</evidence>
<reference evidence="7" key="1">
    <citation type="journal article" date="2023" name="Plant J.">
        <title>The genome of the king protea, Protea cynaroides.</title>
        <authorList>
            <person name="Chang J."/>
            <person name="Duong T.A."/>
            <person name="Schoeman C."/>
            <person name="Ma X."/>
            <person name="Roodt D."/>
            <person name="Barker N."/>
            <person name="Li Z."/>
            <person name="Van de Peer Y."/>
            <person name="Mizrachi E."/>
        </authorList>
    </citation>
    <scope>NUCLEOTIDE SEQUENCE</scope>
    <source>
        <tissue evidence="7">Young leaves</tissue>
    </source>
</reference>
<proteinExistence type="inferred from homology"/>
<dbReference type="Proteomes" id="UP001141806">
    <property type="component" value="Unassembled WGS sequence"/>
</dbReference>
<dbReference type="InterPro" id="IPR026992">
    <property type="entry name" value="DIOX_N"/>
</dbReference>
<keyword evidence="4" id="KW-0408">Iron</keyword>
<sequence>MEYERREEEEYDRAKELKQFDDSKTGVKGLIESGITSIPRFFIHPPESLPSTANIAAPPPVSNIISTIDLSGFESDRRSIIVDQIHDASSKLGLFQVINHGIPSETIDRTIAGIKAFNEQPPEIRMRHYSRDIGRSVSYSSNFDLYRSKAATWKDTITVRWGPNIDISEIPEICRSELVEWHRQVKQLGEMIMEMLSEGTRSEGCQIKHGEHWVDVHPVPNAIIINIGDLLQIISNETYRSIEHRVLAHRLRQPRISVAVFFNSNKKEDFYGPLPDLISPDKPALYRQFTLSEFLTKFFTRERDDKSLISNFRI</sequence>
<feature type="domain" description="Isopenicillin N synthase-like Fe(2+) 2OG dioxygenase" evidence="5">
    <location>
        <begin position="202"/>
        <end position="263"/>
    </location>
</feature>
<dbReference type="PANTHER" id="PTHR10209">
    <property type="entry name" value="OXIDOREDUCTASE, 2OG-FE II OXYGENASE FAMILY PROTEIN"/>
    <property type="match status" value="1"/>
</dbReference>
<keyword evidence="3" id="KW-0560">Oxidoreductase</keyword>
<keyword evidence="8" id="KW-1185">Reference proteome</keyword>
<protein>
    <recommendedName>
        <fullName evidence="9">Fe2OG dioxygenase domain-containing protein</fullName>
    </recommendedName>
</protein>
<name>A0A9Q0QWU7_9MAGN</name>
<dbReference type="SUPFAM" id="SSF51197">
    <property type="entry name" value="Clavaminate synthase-like"/>
    <property type="match status" value="1"/>
</dbReference>
<dbReference type="Pfam" id="PF14226">
    <property type="entry name" value="DIOX_N"/>
    <property type="match status" value="1"/>
</dbReference>
<dbReference type="GO" id="GO:0016491">
    <property type="term" value="F:oxidoreductase activity"/>
    <property type="evidence" value="ECO:0007669"/>
    <property type="project" value="UniProtKB-KW"/>
</dbReference>
<comment type="caution">
    <text evidence="7">The sequence shown here is derived from an EMBL/GenBank/DDBJ whole genome shotgun (WGS) entry which is preliminary data.</text>
</comment>
<feature type="domain" description="Non-haem dioxygenase N-terminal" evidence="6">
    <location>
        <begin position="65"/>
        <end position="160"/>
    </location>
</feature>
<evidence type="ECO:0000259" key="6">
    <source>
        <dbReference type="Pfam" id="PF14226"/>
    </source>
</evidence>
<evidence type="ECO:0000256" key="3">
    <source>
        <dbReference type="ARBA" id="ARBA00023002"/>
    </source>
</evidence>
<dbReference type="InterPro" id="IPR044861">
    <property type="entry name" value="IPNS-like_FE2OG_OXY"/>
</dbReference>
<dbReference type="Pfam" id="PF03171">
    <property type="entry name" value="2OG-FeII_Oxy"/>
    <property type="match status" value="1"/>
</dbReference>
<evidence type="ECO:0000256" key="2">
    <source>
        <dbReference type="ARBA" id="ARBA00022723"/>
    </source>
</evidence>
<organism evidence="7 8">
    <name type="scientific">Protea cynaroides</name>
    <dbReference type="NCBI Taxonomy" id="273540"/>
    <lineage>
        <taxon>Eukaryota</taxon>
        <taxon>Viridiplantae</taxon>
        <taxon>Streptophyta</taxon>
        <taxon>Embryophyta</taxon>
        <taxon>Tracheophyta</taxon>
        <taxon>Spermatophyta</taxon>
        <taxon>Magnoliopsida</taxon>
        <taxon>Proteales</taxon>
        <taxon>Proteaceae</taxon>
        <taxon>Protea</taxon>
    </lineage>
</organism>
<dbReference type="PANTHER" id="PTHR10209:SF751">
    <property type="entry name" value="OS06G0255100 PROTEIN"/>
    <property type="match status" value="1"/>
</dbReference>
<dbReference type="AlphaFoldDB" id="A0A9Q0QWU7"/>
<evidence type="ECO:0000259" key="5">
    <source>
        <dbReference type="Pfam" id="PF03171"/>
    </source>
</evidence>
<evidence type="ECO:0008006" key="9">
    <source>
        <dbReference type="Google" id="ProtNLM"/>
    </source>
</evidence>
<comment type="similarity">
    <text evidence="1">Belongs to the iron/ascorbate-dependent oxidoreductase family.</text>
</comment>
<dbReference type="EMBL" id="JAMYWD010000004">
    <property type="protein sequence ID" value="KAJ4974968.1"/>
    <property type="molecule type" value="Genomic_DNA"/>
</dbReference>
<evidence type="ECO:0000313" key="8">
    <source>
        <dbReference type="Proteomes" id="UP001141806"/>
    </source>
</evidence>
<evidence type="ECO:0000313" key="7">
    <source>
        <dbReference type="EMBL" id="KAJ4974968.1"/>
    </source>
</evidence>